<dbReference type="InterPro" id="IPR045357">
    <property type="entry name" value="Aminopeptidase_N-like_N"/>
</dbReference>
<dbReference type="Gene3D" id="1.10.390.10">
    <property type="entry name" value="Neutral Protease Domain 2"/>
    <property type="match status" value="1"/>
</dbReference>
<dbReference type="Pfam" id="PF01433">
    <property type="entry name" value="Peptidase_M1"/>
    <property type="match status" value="1"/>
</dbReference>
<evidence type="ECO:0000256" key="9">
    <source>
        <dbReference type="ARBA" id="ARBA00022801"/>
    </source>
</evidence>
<keyword evidence="8" id="KW-0479">Metal-binding</keyword>
<keyword evidence="18" id="KW-1185">Reference proteome</keyword>
<comment type="catalytic activity">
    <reaction evidence="1">
        <text>Release of an N-terminal amino acid, Xaa-|-Yaa- from a peptide, amide or arylamide. Xaa is preferably Ala, but may be most amino acids including Pro (slow action). When a terminal hydrophobic residue is followed by a prolyl residue, the two may be released as an intact Xaa-Pro dipeptide.</text>
        <dbReference type="EC" id="3.4.11.2"/>
    </reaction>
</comment>
<evidence type="ECO:0000259" key="14">
    <source>
        <dbReference type="Pfam" id="PF11940"/>
    </source>
</evidence>
<protein>
    <recommendedName>
        <fullName evidence="5 12">Aminopeptidase N</fullName>
        <ecNumber evidence="4 12">3.4.11.2</ecNumber>
    </recommendedName>
</protein>
<dbReference type="InterPro" id="IPR042097">
    <property type="entry name" value="Aminopeptidase_N-like_N_sf"/>
</dbReference>
<dbReference type="InterPro" id="IPR024601">
    <property type="entry name" value="Peptidase_M1_pepN_C"/>
</dbReference>
<evidence type="ECO:0000256" key="8">
    <source>
        <dbReference type="ARBA" id="ARBA00022723"/>
    </source>
</evidence>
<feature type="domain" description="Peptidase M1 alanyl aminopeptidase Ig-like fold" evidence="14">
    <location>
        <begin position="463"/>
        <end position="568"/>
    </location>
</feature>
<dbReference type="Pfam" id="PF17432">
    <property type="entry name" value="DUF3458_C"/>
    <property type="match status" value="1"/>
</dbReference>
<evidence type="ECO:0000256" key="7">
    <source>
        <dbReference type="ARBA" id="ARBA00022670"/>
    </source>
</evidence>
<keyword evidence="7" id="KW-0645">Protease</keyword>
<dbReference type="EMBL" id="JAJHNU010000001">
    <property type="protein sequence ID" value="MDN4120898.1"/>
    <property type="molecule type" value="Genomic_DNA"/>
</dbReference>
<evidence type="ECO:0000259" key="15">
    <source>
        <dbReference type="Pfam" id="PF17432"/>
    </source>
</evidence>
<dbReference type="Gene3D" id="2.60.40.1840">
    <property type="match status" value="1"/>
</dbReference>
<evidence type="ECO:0000256" key="6">
    <source>
        <dbReference type="ARBA" id="ARBA00022438"/>
    </source>
</evidence>
<dbReference type="Proteomes" id="UP001168613">
    <property type="component" value="Unassembled WGS sequence"/>
</dbReference>
<dbReference type="GO" id="GO:0016285">
    <property type="term" value="F:alanyl aminopeptidase activity"/>
    <property type="evidence" value="ECO:0007669"/>
    <property type="project" value="UniProtKB-EC"/>
</dbReference>
<dbReference type="InterPro" id="IPR037144">
    <property type="entry name" value="Peptidase_M1_pepN_C_sf"/>
</dbReference>
<evidence type="ECO:0000256" key="5">
    <source>
        <dbReference type="ARBA" id="ARBA00015611"/>
    </source>
</evidence>
<keyword evidence="9 17" id="KW-0378">Hydrolase</keyword>
<dbReference type="Pfam" id="PF17900">
    <property type="entry name" value="Peptidase_M1_N"/>
    <property type="match status" value="1"/>
</dbReference>
<dbReference type="CDD" id="cd09600">
    <property type="entry name" value="M1_APN"/>
    <property type="match status" value="1"/>
</dbReference>
<evidence type="ECO:0000259" key="16">
    <source>
        <dbReference type="Pfam" id="PF17900"/>
    </source>
</evidence>
<proteinExistence type="inferred from homology"/>
<keyword evidence="6 17" id="KW-0031">Aminopeptidase</keyword>
<dbReference type="SUPFAM" id="SSF55486">
    <property type="entry name" value="Metalloproteases ('zincins'), catalytic domain"/>
    <property type="match status" value="1"/>
</dbReference>
<evidence type="ECO:0000256" key="3">
    <source>
        <dbReference type="ARBA" id="ARBA00010136"/>
    </source>
</evidence>
<dbReference type="InterPro" id="IPR027268">
    <property type="entry name" value="Peptidase_M4/M1_CTD_sf"/>
</dbReference>
<dbReference type="SUPFAM" id="SSF63737">
    <property type="entry name" value="Leukotriene A4 hydrolase N-terminal domain"/>
    <property type="match status" value="1"/>
</dbReference>
<keyword evidence="10" id="KW-0862">Zinc</keyword>
<evidence type="ECO:0000256" key="12">
    <source>
        <dbReference type="NCBIfam" id="TIGR02414"/>
    </source>
</evidence>
<dbReference type="EC" id="3.4.11.2" evidence="4 12"/>
<dbReference type="Gene3D" id="2.60.40.1730">
    <property type="entry name" value="tricorn interacting facor f3 domain"/>
    <property type="match status" value="1"/>
</dbReference>
<name>A0ABT8EHY5_9BURK</name>
<evidence type="ECO:0000256" key="4">
    <source>
        <dbReference type="ARBA" id="ARBA00012564"/>
    </source>
</evidence>
<evidence type="ECO:0000256" key="11">
    <source>
        <dbReference type="ARBA" id="ARBA00023049"/>
    </source>
</evidence>
<dbReference type="Gene3D" id="3.30.2010.30">
    <property type="match status" value="1"/>
</dbReference>
<evidence type="ECO:0000256" key="1">
    <source>
        <dbReference type="ARBA" id="ARBA00000098"/>
    </source>
</evidence>
<dbReference type="InterPro" id="IPR038438">
    <property type="entry name" value="PepN_Ig-like_sf"/>
</dbReference>
<organism evidence="17 18">
    <name type="scientific">Alcaligenes endophyticus</name>
    <dbReference type="NCBI Taxonomy" id="1929088"/>
    <lineage>
        <taxon>Bacteria</taxon>
        <taxon>Pseudomonadati</taxon>
        <taxon>Pseudomonadota</taxon>
        <taxon>Betaproteobacteria</taxon>
        <taxon>Burkholderiales</taxon>
        <taxon>Alcaligenaceae</taxon>
        <taxon>Alcaligenes</taxon>
    </lineage>
</organism>
<evidence type="ECO:0000256" key="10">
    <source>
        <dbReference type="ARBA" id="ARBA00022833"/>
    </source>
</evidence>
<dbReference type="InterPro" id="IPR012779">
    <property type="entry name" value="Peptidase_M1_pepN"/>
</dbReference>
<comment type="similarity">
    <text evidence="3">Belongs to the peptidase M1 family.</text>
</comment>
<feature type="domain" description="Peptidase M1 alanyl aminopeptidase C-terminal" evidence="15">
    <location>
        <begin position="572"/>
        <end position="887"/>
    </location>
</feature>
<comment type="cofactor">
    <cofactor evidence="2">
        <name>Zn(2+)</name>
        <dbReference type="ChEBI" id="CHEBI:29105"/>
    </cofactor>
</comment>
<dbReference type="PANTHER" id="PTHR46322">
    <property type="entry name" value="PUROMYCIN-SENSITIVE AMINOPEPTIDASE"/>
    <property type="match status" value="1"/>
</dbReference>
<evidence type="ECO:0000313" key="17">
    <source>
        <dbReference type="EMBL" id="MDN4120898.1"/>
    </source>
</evidence>
<dbReference type="NCBIfam" id="TIGR02414">
    <property type="entry name" value="pepN_proteo"/>
    <property type="match status" value="1"/>
</dbReference>
<gene>
    <name evidence="17" type="primary">pepN</name>
    <name evidence="17" type="ORF">LMS43_06330</name>
</gene>
<sequence length="889" mass="100602">MRTDSPVTISRYDYQPYPYDIQAVELQFDLDSESSQVLIRFEAHSKGPTPTPLILDGEELKLLSVSLNGVLLPTTDFKAEENSLTLYPKQTKNIVEIVSVCKPALNTTLMGLYVSGAHLFTQCEAQGFRRIAYFPDRPDVMATYKVVLRAKKAHYPILLSNGNLLASEDLEAGYHQAIWEDPFPKPSYLFALVAGDFDVRSKEIQKASGAKALLQVYSDKGDYANTEWAMQCLENSVRWDEQRFGLELDLDRFMIVAAHDFNMGAMENKGLNIFNAAYVLAHPSTTTDSSYQAIEAVIGHEYFHNWTGNRVTCKDWFQLSLKEGLTVFRDQEFSADMQAQGLDGVEALSARAVKRIDDVSILRSAQFPEDAGPMAHPIRPESYEEISNFYTATIYEKGAEVIRMLHTLLGEQDFQAGMREYFARHDGQAVSCDDFLDALDTIYRQRGPEYTLETFRRWYEQAGTPTVAVQLDYDETQRSATVTLTQRNPAVGIETRHAHEKPPLHIPFRLGMLNAQGQTQAFSLDGQTHTDVILNLQQSSQSWHLSDLRERPVLSLLRQFSAPIKVEYYRSDAELSLLAQHDPEPFARWEAMQLLLTRHLLAAEHSARQNRPVLLQTFLALIQDKTLSPAYLARILSLPSERELLEQTRPMNPQRVVQAKRTLQQDLGLGLAPYWQELYQYHQQSGAYQSDALSAGKRALKNLALNYLAAAGVSTALQLALRQFNDANNMTDQLAALSVLVHYAPPEHKQAALEQFYTQWQHKPLVIDRWFSLQACAPDTDTEKVRGLMLHPAFTLRNPNRARSLIFQFCINNLGAVHTQAGYSFWAEQVLALDKLNPEIAARLARVFDNWARFELPIQSELKAALEHIAAQTQLSANVREIILKALTL</sequence>
<dbReference type="InterPro" id="IPR001930">
    <property type="entry name" value="Peptidase_M1"/>
</dbReference>
<dbReference type="InterPro" id="IPR014782">
    <property type="entry name" value="Peptidase_M1_dom"/>
</dbReference>
<evidence type="ECO:0000313" key="18">
    <source>
        <dbReference type="Proteomes" id="UP001168613"/>
    </source>
</evidence>
<keyword evidence="11" id="KW-0482">Metalloprotease</keyword>
<dbReference type="InterPro" id="IPR035414">
    <property type="entry name" value="Peptidase_M1_pepN_Ig-like"/>
</dbReference>
<dbReference type="Gene3D" id="1.25.50.10">
    <property type="entry name" value="Peptidase M1, alanyl aminopeptidase, C-terminal domain"/>
    <property type="match status" value="1"/>
</dbReference>
<feature type="domain" description="Peptidase M1 membrane alanine aminopeptidase" evidence="13">
    <location>
        <begin position="228"/>
        <end position="442"/>
    </location>
</feature>
<dbReference type="Pfam" id="PF11940">
    <property type="entry name" value="DUF3458"/>
    <property type="match status" value="1"/>
</dbReference>
<evidence type="ECO:0000259" key="13">
    <source>
        <dbReference type="Pfam" id="PF01433"/>
    </source>
</evidence>
<dbReference type="PRINTS" id="PR00756">
    <property type="entry name" value="ALADIPTASE"/>
</dbReference>
<accession>A0ABT8EHY5</accession>
<dbReference type="PANTHER" id="PTHR46322:SF1">
    <property type="entry name" value="PUROMYCIN-SENSITIVE AMINOPEPTIDASE"/>
    <property type="match status" value="1"/>
</dbReference>
<evidence type="ECO:0000256" key="2">
    <source>
        <dbReference type="ARBA" id="ARBA00001947"/>
    </source>
</evidence>
<dbReference type="RefSeq" id="WP_266125065.1">
    <property type="nucleotide sequence ID" value="NZ_JAJHNU010000001.1"/>
</dbReference>
<feature type="domain" description="Aminopeptidase N-like N-terminal" evidence="16">
    <location>
        <begin position="24"/>
        <end position="189"/>
    </location>
</feature>
<comment type="caution">
    <text evidence="17">The sequence shown here is derived from an EMBL/GenBank/DDBJ whole genome shotgun (WGS) entry which is preliminary data.</text>
</comment>
<reference evidence="17" key="1">
    <citation type="submission" date="2021-11" db="EMBL/GenBank/DDBJ databases">
        <title>Draft genome sequence of Alcaligenes endophyticus type strain CCUG 75668T.</title>
        <authorList>
            <person name="Salva-Serra F."/>
            <person name="Duran R.E."/>
            <person name="Seeger M."/>
            <person name="Moore E.R.B."/>
            <person name="Jaen-Luchoro D."/>
        </authorList>
    </citation>
    <scope>NUCLEOTIDE SEQUENCE</scope>
    <source>
        <strain evidence="17">CCUG 75668</strain>
    </source>
</reference>